<dbReference type="GO" id="GO:0019068">
    <property type="term" value="P:virion assembly"/>
    <property type="evidence" value="ECO:0007669"/>
    <property type="project" value="InterPro"/>
</dbReference>
<reference evidence="2 3" key="1">
    <citation type="journal article" date="2016" name="BMC Genomics">
        <title>Combined genomic and structural analyses of a cultured magnetotactic bacterium reveals its niche adaptation to a dynamic environment.</title>
        <authorList>
            <person name="Araujo A.C."/>
            <person name="Morillo V."/>
            <person name="Cypriano J."/>
            <person name="Teixeira L.C."/>
            <person name="Leao P."/>
            <person name="Lyra S."/>
            <person name="Almeida L.G."/>
            <person name="Bazylinski D.A."/>
            <person name="Vasconcellos A.T."/>
            <person name="Abreu F."/>
            <person name="Lins U."/>
        </authorList>
    </citation>
    <scope>NUCLEOTIDE SEQUENCE [LARGE SCALE GENOMIC DNA]</scope>
    <source>
        <strain evidence="2 3">IT-1</strain>
    </source>
</reference>
<keyword evidence="3" id="KW-1185">Reference proteome</keyword>
<evidence type="ECO:0000256" key="1">
    <source>
        <dbReference type="SAM" id="MobiDB-lite"/>
    </source>
</evidence>
<dbReference type="GO" id="GO:0005198">
    <property type="term" value="F:structural molecule activity"/>
    <property type="evidence" value="ECO:0007669"/>
    <property type="project" value="InterPro"/>
</dbReference>
<feature type="compositionally biased region" description="Basic and acidic residues" evidence="1">
    <location>
        <begin position="397"/>
        <end position="407"/>
    </location>
</feature>
<gene>
    <name evidence="2" type="ORF">MAIT1_04686</name>
</gene>
<evidence type="ECO:0000313" key="3">
    <source>
        <dbReference type="Proteomes" id="UP000194003"/>
    </source>
</evidence>
<evidence type="ECO:0000313" key="2">
    <source>
        <dbReference type="EMBL" id="OSM07359.1"/>
    </source>
</evidence>
<feature type="region of interest" description="Disordered" evidence="1">
    <location>
        <begin position="379"/>
        <end position="407"/>
    </location>
</feature>
<comment type="caution">
    <text evidence="2">The sequence shown here is derived from an EMBL/GenBank/DDBJ whole genome shotgun (WGS) entry which is preliminary data.</text>
</comment>
<dbReference type="STRING" id="1434232.MAIT1_04686"/>
<protein>
    <submittedName>
        <fullName evidence="2">Putative phage portal protein, lambda family</fullName>
    </submittedName>
</protein>
<dbReference type="Pfam" id="PF05136">
    <property type="entry name" value="Phage_portal_2"/>
    <property type="match status" value="1"/>
</dbReference>
<organism evidence="2 3">
    <name type="scientific">Magnetofaba australis IT-1</name>
    <dbReference type="NCBI Taxonomy" id="1434232"/>
    <lineage>
        <taxon>Bacteria</taxon>
        <taxon>Pseudomonadati</taxon>
        <taxon>Pseudomonadota</taxon>
        <taxon>Magnetococcia</taxon>
        <taxon>Magnetococcales</taxon>
        <taxon>Magnetococcaceae</taxon>
        <taxon>Magnetofaba</taxon>
    </lineage>
</organism>
<name>A0A1Y2KC18_9PROT</name>
<dbReference type="AlphaFoldDB" id="A0A1Y2KC18"/>
<accession>A0A1Y2KC18</accession>
<dbReference type="EMBL" id="LVJN01000014">
    <property type="protein sequence ID" value="OSM07359.1"/>
    <property type="molecule type" value="Genomic_DNA"/>
</dbReference>
<dbReference type="Proteomes" id="UP000194003">
    <property type="component" value="Unassembled WGS sequence"/>
</dbReference>
<proteinExistence type="predicted"/>
<dbReference type="InterPro" id="IPR006429">
    <property type="entry name" value="Phage_lambda_portal"/>
</dbReference>
<dbReference type="NCBIfam" id="TIGR01539">
    <property type="entry name" value="portal_lambda"/>
    <property type="match status" value="1"/>
</dbReference>
<sequence length="407" mass="45123">MGSGIIPRARSKKEGLAEQADELWSRFNTECDADGLTDFLGLQTLAARAMVESGECLIRFRRRSMRDGLPVPLQIQVLEPDHLDASRDRDLPGGGFIQQGIEFDASGRRAAYWLYHRHPGSIQQITGRLPQSVRVPADEVLHLFERLRPGQIRGVTWFAPAILKMRDLDEYDEAELVRKKIEACFVAFVLNGDDGETLGPTDKDAAGHRVESFEPGMVEYLPAGKDIKFGQPSATAGYSEYMRVQLHAVAAAVGLTYELLTGDLSQVNYSSIRAGLIEFRRRIEAIQRQVLIPMLCQPVWRAFVDTAQAAGLLPPGEIQAEWTPPRFEAVDPMKDVQAEMLAVRAGFMSLKEAIARQGYDPNQVLAEISATFGELDDLGITLDTDPRKATRNGQAKPTEKTNEQTDG</sequence>